<evidence type="ECO:0000256" key="1">
    <source>
        <dbReference type="SAM" id="MobiDB-lite"/>
    </source>
</evidence>
<name>A0AAV5C8L9_ELECO</name>
<dbReference type="AlphaFoldDB" id="A0AAV5C8L9"/>
<feature type="compositionally biased region" description="Low complexity" evidence="1">
    <location>
        <begin position="60"/>
        <end position="73"/>
    </location>
</feature>
<organism evidence="2 3">
    <name type="scientific">Eleusine coracana subsp. coracana</name>
    <dbReference type="NCBI Taxonomy" id="191504"/>
    <lineage>
        <taxon>Eukaryota</taxon>
        <taxon>Viridiplantae</taxon>
        <taxon>Streptophyta</taxon>
        <taxon>Embryophyta</taxon>
        <taxon>Tracheophyta</taxon>
        <taxon>Spermatophyta</taxon>
        <taxon>Magnoliopsida</taxon>
        <taxon>Liliopsida</taxon>
        <taxon>Poales</taxon>
        <taxon>Poaceae</taxon>
        <taxon>PACMAD clade</taxon>
        <taxon>Chloridoideae</taxon>
        <taxon>Cynodonteae</taxon>
        <taxon>Eleusininae</taxon>
        <taxon>Eleusine</taxon>
    </lineage>
</organism>
<feature type="region of interest" description="Disordered" evidence="1">
    <location>
        <begin position="56"/>
        <end position="104"/>
    </location>
</feature>
<comment type="caution">
    <text evidence="2">The sequence shown here is derived from an EMBL/GenBank/DDBJ whole genome shotgun (WGS) entry which is preliminary data.</text>
</comment>
<gene>
    <name evidence="2" type="primary">ga11289</name>
    <name evidence="2" type="ORF">PR202_ga11289</name>
</gene>
<dbReference type="Proteomes" id="UP001054889">
    <property type="component" value="Unassembled WGS sequence"/>
</dbReference>
<evidence type="ECO:0008006" key="4">
    <source>
        <dbReference type="Google" id="ProtNLM"/>
    </source>
</evidence>
<proteinExistence type="predicted"/>
<keyword evidence="3" id="KW-1185">Reference proteome</keyword>
<reference evidence="2" key="1">
    <citation type="journal article" date="2018" name="DNA Res.">
        <title>Multiple hybrid de novo genome assembly of finger millet, an orphan allotetraploid crop.</title>
        <authorList>
            <person name="Hatakeyama M."/>
            <person name="Aluri S."/>
            <person name="Balachadran M.T."/>
            <person name="Sivarajan S.R."/>
            <person name="Patrignani A."/>
            <person name="Gruter S."/>
            <person name="Poveda L."/>
            <person name="Shimizu-Inatsugi R."/>
            <person name="Baeten J."/>
            <person name="Francoijs K.J."/>
            <person name="Nataraja K.N."/>
            <person name="Reddy Y.A.N."/>
            <person name="Phadnis S."/>
            <person name="Ravikumar R.L."/>
            <person name="Schlapbach R."/>
            <person name="Sreeman S.M."/>
            <person name="Shimizu K.K."/>
        </authorList>
    </citation>
    <scope>NUCLEOTIDE SEQUENCE</scope>
</reference>
<protein>
    <recommendedName>
        <fullName evidence="4">Secreted protein</fullName>
    </recommendedName>
</protein>
<accession>A0AAV5C8L9</accession>
<reference evidence="2" key="2">
    <citation type="submission" date="2021-12" db="EMBL/GenBank/DDBJ databases">
        <title>Resequencing data analysis of finger millet.</title>
        <authorList>
            <person name="Hatakeyama M."/>
            <person name="Aluri S."/>
            <person name="Balachadran M.T."/>
            <person name="Sivarajan S.R."/>
            <person name="Poveda L."/>
            <person name="Shimizu-Inatsugi R."/>
            <person name="Schlapbach R."/>
            <person name="Sreeman S.M."/>
            <person name="Shimizu K.K."/>
        </authorList>
    </citation>
    <scope>NUCLEOTIDE SEQUENCE</scope>
</reference>
<sequence>MRSSCLYLSRWLLRRFHDNSPALLHLALCCPVTRLLRPGELNLGEATRPTTLFSCPVERNPAAPSSSNAASPSRLDPSTHRARQVAPTHAREVQQHLGISRPRS</sequence>
<dbReference type="EMBL" id="BQKI01000005">
    <property type="protein sequence ID" value="GJM94627.1"/>
    <property type="molecule type" value="Genomic_DNA"/>
</dbReference>
<evidence type="ECO:0000313" key="2">
    <source>
        <dbReference type="EMBL" id="GJM94627.1"/>
    </source>
</evidence>
<evidence type="ECO:0000313" key="3">
    <source>
        <dbReference type="Proteomes" id="UP001054889"/>
    </source>
</evidence>